<dbReference type="InterPro" id="IPR000242">
    <property type="entry name" value="PTP_cat"/>
</dbReference>
<gene>
    <name evidence="4" type="ORF">RIMI_LOCUS14104705</name>
</gene>
<accession>A0ABN9LY45</accession>
<dbReference type="InterPro" id="IPR042996">
    <property type="entry name" value="PTPRO"/>
</dbReference>
<protein>
    <submittedName>
        <fullName evidence="4">Uncharacterized protein</fullName>
    </submittedName>
</protein>
<dbReference type="InterPro" id="IPR003595">
    <property type="entry name" value="Tyr_Pase_cat"/>
</dbReference>
<dbReference type="PRINTS" id="PR00700">
    <property type="entry name" value="PRTYPHPHTASE"/>
</dbReference>
<proteinExistence type="predicted"/>
<dbReference type="Gene3D" id="3.90.190.10">
    <property type="entry name" value="Protein tyrosine phosphatase superfamily"/>
    <property type="match status" value="1"/>
</dbReference>
<dbReference type="SUPFAM" id="SSF52799">
    <property type="entry name" value="(Phosphotyrosine protein) phosphatases II"/>
    <property type="match status" value="1"/>
</dbReference>
<dbReference type="InterPro" id="IPR000387">
    <property type="entry name" value="Tyr_Pase_dom"/>
</dbReference>
<reference evidence="4" key="1">
    <citation type="submission" date="2023-07" db="EMBL/GenBank/DDBJ databases">
        <authorList>
            <person name="Stuckert A."/>
        </authorList>
    </citation>
    <scope>NUCLEOTIDE SEQUENCE</scope>
</reference>
<dbReference type="InterPro" id="IPR029021">
    <property type="entry name" value="Prot-tyrosine_phosphatase-like"/>
</dbReference>
<dbReference type="PROSITE" id="PS50055">
    <property type="entry name" value="TYR_PHOSPHATASE_PTP"/>
    <property type="match status" value="1"/>
</dbReference>
<organism evidence="4 5">
    <name type="scientific">Ranitomeya imitator</name>
    <name type="common">mimic poison frog</name>
    <dbReference type="NCBI Taxonomy" id="111125"/>
    <lineage>
        <taxon>Eukaryota</taxon>
        <taxon>Metazoa</taxon>
        <taxon>Chordata</taxon>
        <taxon>Craniata</taxon>
        <taxon>Vertebrata</taxon>
        <taxon>Euteleostomi</taxon>
        <taxon>Amphibia</taxon>
        <taxon>Batrachia</taxon>
        <taxon>Anura</taxon>
        <taxon>Neobatrachia</taxon>
        <taxon>Hyloidea</taxon>
        <taxon>Dendrobatidae</taxon>
        <taxon>Dendrobatinae</taxon>
        <taxon>Ranitomeya</taxon>
    </lineage>
</organism>
<evidence type="ECO:0000313" key="4">
    <source>
        <dbReference type="EMBL" id="CAJ0952922.1"/>
    </source>
</evidence>
<feature type="region of interest" description="Disordered" evidence="1">
    <location>
        <begin position="1"/>
        <end position="27"/>
    </location>
</feature>
<comment type="caution">
    <text evidence="4">The sequence shown here is derived from an EMBL/GenBank/DDBJ whole genome shotgun (WGS) entry which is preliminary data.</text>
</comment>
<evidence type="ECO:0000259" key="2">
    <source>
        <dbReference type="PROSITE" id="PS50055"/>
    </source>
</evidence>
<sequence length="274" mass="30554">MATAQPQASPPVLTGPAEPEREAWLTEMVAPKTDLEPAPLAPAEQEREALLEEITPQHQTLRPVHLTPAKAEKGTGETDEDSGHHCFPLDEIKCDHYWPFTAEPVSYGDITVEMVSEEEQPDWALRVFRISYITEAQHVMHFNFTAWPDHGVPAASAAESILQFVYMVRQKAAKTKGPITVHCSAGVGRTGTFISLDRLMQHIRDHEFVDVLGLVGELRSYRMSMVQTEVSIYWTVNLKCISSIMYVYMVVGLGLLTSAVSLRTEHLVVLCLAQ</sequence>
<dbReference type="PANTHER" id="PTHR47028:SF1">
    <property type="entry name" value="RECEPTOR-TYPE TYROSINE-PROTEIN PHOSPHATASE O"/>
    <property type="match status" value="1"/>
</dbReference>
<keyword evidence="5" id="KW-1185">Reference proteome</keyword>
<feature type="domain" description="Tyrosine-protein phosphatase" evidence="2">
    <location>
        <begin position="89"/>
        <end position="229"/>
    </location>
</feature>
<dbReference type="Pfam" id="PF00102">
    <property type="entry name" value="Y_phosphatase"/>
    <property type="match status" value="1"/>
</dbReference>
<dbReference type="PANTHER" id="PTHR47028">
    <property type="entry name" value="RECEPTOR-TYPE TYROSINE-PROTEIN PHOSPHATASE O"/>
    <property type="match status" value="1"/>
</dbReference>
<evidence type="ECO:0000313" key="5">
    <source>
        <dbReference type="Proteomes" id="UP001176940"/>
    </source>
</evidence>
<dbReference type="PROSITE" id="PS00383">
    <property type="entry name" value="TYR_PHOSPHATASE_1"/>
    <property type="match status" value="1"/>
</dbReference>
<dbReference type="InterPro" id="IPR016130">
    <property type="entry name" value="Tyr_Pase_AS"/>
</dbReference>
<feature type="domain" description="Tyrosine specific protein phosphatases" evidence="3">
    <location>
        <begin position="159"/>
        <end position="233"/>
    </location>
</feature>
<name>A0ABN9LY45_9NEOB</name>
<dbReference type="SMART" id="SM00194">
    <property type="entry name" value="PTPc"/>
    <property type="match status" value="1"/>
</dbReference>
<dbReference type="SMART" id="SM00404">
    <property type="entry name" value="PTPc_motif"/>
    <property type="match status" value="1"/>
</dbReference>
<dbReference type="EMBL" id="CAUEEQ010035901">
    <property type="protein sequence ID" value="CAJ0952922.1"/>
    <property type="molecule type" value="Genomic_DNA"/>
</dbReference>
<dbReference type="Proteomes" id="UP001176940">
    <property type="component" value="Unassembled WGS sequence"/>
</dbReference>
<dbReference type="PROSITE" id="PS50056">
    <property type="entry name" value="TYR_PHOSPHATASE_2"/>
    <property type="match status" value="1"/>
</dbReference>
<evidence type="ECO:0000259" key="3">
    <source>
        <dbReference type="PROSITE" id="PS50056"/>
    </source>
</evidence>
<evidence type="ECO:0000256" key="1">
    <source>
        <dbReference type="SAM" id="MobiDB-lite"/>
    </source>
</evidence>